<keyword evidence="3" id="KW-1185">Reference proteome</keyword>
<feature type="compositionally biased region" description="Low complexity" evidence="1">
    <location>
        <begin position="40"/>
        <end position="54"/>
    </location>
</feature>
<name>A0A448WSK7_9PLAT</name>
<dbReference type="Proteomes" id="UP000784294">
    <property type="component" value="Unassembled WGS sequence"/>
</dbReference>
<proteinExistence type="predicted"/>
<protein>
    <submittedName>
        <fullName evidence="2">Uncharacterized protein</fullName>
    </submittedName>
</protein>
<evidence type="ECO:0000256" key="1">
    <source>
        <dbReference type="SAM" id="MobiDB-lite"/>
    </source>
</evidence>
<evidence type="ECO:0000313" key="3">
    <source>
        <dbReference type="Proteomes" id="UP000784294"/>
    </source>
</evidence>
<feature type="compositionally biased region" description="Polar residues" evidence="1">
    <location>
        <begin position="77"/>
        <end position="89"/>
    </location>
</feature>
<sequence length="124" mass="13141">MGQAVEASTADVSGSPAASAAPSVLPKPSHALRHCHLLNQQQRLQQQQQQQQQQHYSSKLQAPSLMQQVGDVELGSSLGSGLQAPASTDNECDDSSSPLLALLRLRSGNPFLGELLSFSTSQPH</sequence>
<feature type="compositionally biased region" description="Low complexity" evidence="1">
    <location>
        <begin position="15"/>
        <end position="29"/>
    </location>
</feature>
<dbReference type="AlphaFoldDB" id="A0A448WSK7"/>
<dbReference type="EMBL" id="CAAALY010040423">
    <property type="protein sequence ID" value="VEL19166.1"/>
    <property type="molecule type" value="Genomic_DNA"/>
</dbReference>
<reference evidence="2" key="1">
    <citation type="submission" date="2018-11" db="EMBL/GenBank/DDBJ databases">
        <authorList>
            <consortium name="Pathogen Informatics"/>
        </authorList>
    </citation>
    <scope>NUCLEOTIDE SEQUENCE</scope>
</reference>
<feature type="compositionally biased region" description="Polar residues" evidence="1">
    <location>
        <begin position="55"/>
        <end position="67"/>
    </location>
</feature>
<accession>A0A448WSK7</accession>
<evidence type="ECO:0000313" key="2">
    <source>
        <dbReference type="EMBL" id="VEL19166.1"/>
    </source>
</evidence>
<feature type="region of interest" description="Disordered" evidence="1">
    <location>
        <begin position="1"/>
        <end position="95"/>
    </location>
</feature>
<organism evidence="2 3">
    <name type="scientific">Protopolystoma xenopodis</name>
    <dbReference type="NCBI Taxonomy" id="117903"/>
    <lineage>
        <taxon>Eukaryota</taxon>
        <taxon>Metazoa</taxon>
        <taxon>Spiralia</taxon>
        <taxon>Lophotrochozoa</taxon>
        <taxon>Platyhelminthes</taxon>
        <taxon>Monogenea</taxon>
        <taxon>Polyopisthocotylea</taxon>
        <taxon>Polystomatidea</taxon>
        <taxon>Polystomatidae</taxon>
        <taxon>Protopolystoma</taxon>
    </lineage>
</organism>
<comment type="caution">
    <text evidence="2">The sequence shown here is derived from an EMBL/GenBank/DDBJ whole genome shotgun (WGS) entry which is preliminary data.</text>
</comment>
<gene>
    <name evidence="2" type="ORF">PXEA_LOCUS12606</name>
</gene>